<keyword evidence="2" id="KW-1185">Reference proteome</keyword>
<protein>
    <submittedName>
        <fullName evidence="1">Uncharacterized protein</fullName>
    </submittedName>
</protein>
<name>A0ABW8ZC82_9BURK</name>
<proteinExistence type="predicted"/>
<dbReference type="Proteomes" id="UP001629214">
    <property type="component" value="Unassembled WGS sequence"/>
</dbReference>
<evidence type="ECO:0000313" key="2">
    <source>
        <dbReference type="Proteomes" id="UP001629214"/>
    </source>
</evidence>
<dbReference type="RefSeq" id="WP_408169000.1">
    <property type="nucleotide sequence ID" value="NZ_JAQQFR010000010.1"/>
</dbReference>
<comment type="caution">
    <text evidence="1">The sequence shown here is derived from an EMBL/GenBank/DDBJ whole genome shotgun (WGS) entry which is preliminary data.</text>
</comment>
<accession>A0ABW8ZC82</accession>
<evidence type="ECO:0000313" key="1">
    <source>
        <dbReference type="EMBL" id="MFL9879913.1"/>
    </source>
</evidence>
<organism evidence="1 2">
    <name type="scientific">Herbaspirillum rhizosphaerae</name>
    <dbReference type="NCBI Taxonomy" id="346179"/>
    <lineage>
        <taxon>Bacteria</taxon>
        <taxon>Pseudomonadati</taxon>
        <taxon>Pseudomonadota</taxon>
        <taxon>Betaproteobacteria</taxon>
        <taxon>Burkholderiales</taxon>
        <taxon>Oxalobacteraceae</taxon>
        <taxon>Herbaspirillum</taxon>
    </lineage>
</organism>
<dbReference type="EMBL" id="JAQQFR010000010">
    <property type="protein sequence ID" value="MFL9879913.1"/>
    <property type="molecule type" value="Genomic_DNA"/>
</dbReference>
<reference evidence="1 2" key="1">
    <citation type="journal article" date="2024" name="Chem. Sci.">
        <title>Discovery of megapolipeptins by genome mining of a Burkholderiales bacteria collection.</title>
        <authorList>
            <person name="Paulo B.S."/>
            <person name="Recchia M.J.J."/>
            <person name="Lee S."/>
            <person name="Fergusson C.H."/>
            <person name="Romanowski S.B."/>
            <person name="Hernandez A."/>
            <person name="Krull N."/>
            <person name="Liu D.Y."/>
            <person name="Cavanagh H."/>
            <person name="Bos A."/>
            <person name="Gray C.A."/>
            <person name="Murphy B.T."/>
            <person name="Linington R.G."/>
            <person name="Eustaquio A.S."/>
        </authorList>
    </citation>
    <scope>NUCLEOTIDE SEQUENCE [LARGE SCALE GENOMIC DNA]</scope>
    <source>
        <strain evidence="1 2">RL21-008-BIB-B</strain>
    </source>
</reference>
<gene>
    <name evidence="1" type="ORF">PQR63_16050</name>
</gene>
<sequence length="70" mass="7960">MATNNLQQFLRTYGRYRPDGAHHQQRAGIFIFAVLLVFSFSAHREELDAGMTHLLADLGSNCTWCSITPY</sequence>